<organism evidence="1 2">
    <name type="scientific">Prevotella corporis</name>
    <dbReference type="NCBI Taxonomy" id="28128"/>
    <lineage>
        <taxon>Bacteria</taxon>
        <taxon>Pseudomonadati</taxon>
        <taxon>Bacteroidota</taxon>
        <taxon>Bacteroidia</taxon>
        <taxon>Bacteroidales</taxon>
        <taxon>Prevotellaceae</taxon>
        <taxon>Prevotella</taxon>
    </lineage>
</organism>
<gene>
    <name evidence="1" type="ORF">HMPREF3226_00289</name>
</gene>
<reference evidence="2" key="1">
    <citation type="submission" date="2016-01" db="EMBL/GenBank/DDBJ databases">
        <authorList>
            <person name="Mitreva M."/>
            <person name="Pepin K.H."/>
            <person name="Mihindukulasuriya K.A."/>
            <person name="Fulton R."/>
            <person name="Fronick C."/>
            <person name="O'Laughlin M."/>
            <person name="Miner T."/>
            <person name="Herter B."/>
            <person name="Rosa B.A."/>
            <person name="Cordes M."/>
            <person name="Tomlinson C."/>
            <person name="Wollam A."/>
            <person name="Palsikar V.B."/>
            <person name="Mardis E.R."/>
            <person name="Wilson R.K."/>
        </authorList>
    </citation>
    <scope>NUCLEOTIDE SEQUENCE [LARGE SCALE GENOMIC DNA]</scope>
    <source>
        <strain evidence="2">MJR7716</strain>
    </source>
</reference>
<evidence type="ECO:0000313" key="1">
    <source>
        <dbReference type="EMBL" id="KXA43845.1"/>
    </source>
</evidence>
<dbReference type="EMBL" id="LRQG01000013">
    <property type="protein sequence ID" value="KXA43845.1"/>
    <property type="molecule type" value="Genomic_DNA"/>
</dbReference>
<dbReference type="AlphaFoldDB" id="A0A133QLU4"/>
<dbReference type="PATRIC" id="fig|28128.5.peg.291"/>
<comment type="caution">
    <text evidence="1">The sequence shown here is derived from an EMBL/GenBank/DDBJ whole genome shotgun (WGS) entry which is preliminary data.</text>
</comment>
<proteinExistence type="predicted"/>
<keyword evidence="2" id="KW-1185">Reference proteome</keyword>
<accession>A0A133QLU4</accession>
<evidence type="ECO:0000313" key="2">
    <source>
        <dbReference type="Proteomes" id="UP000070533"/>
    </source>
</evidence>
<name>A0A133QLU4_9BACT</name>
<dbReference type="Proteomes" id="UP000070533">
    <property type="component" value="Unassembled WGS sequence"/>
</dbReference>
<sequence length="74" mass="8129">MVRKMRFIVAVCRCETCESNIGCKSLIGAFDRGLHFDDADTAYSSAIVQIAHWGFSHAKESNAQFIAGIMVSES</sequence>
<protein>
    <submittedName>
        <fullName evidence="1">Uncharacterized protein</fullName>
    </submittedName>
</protein>